<dbReference type="EMBL" id="BMXR01000005">
    <property type="protein sequence ID" value="GGX54389.1"/>
    <property type="molecule type" value="Genomic_DNA"/>
</dbReference>
<comment type="caution">
    <text evidence="1">The sequence shown here is derived from an EMBL/GenBank/DDBJ whole genome shotgun (WGS) entry which is preliminary data.</text>
</comment>
<gene>
    <name evidence="1" type="ORF">GCM10007392_22180</name>
</gene>
<sequence>MLDYALRLIQPTYNNANHALGPVFWWAVPTLRLDSMPGAGTLASPVRVETSPSPRRLKNNPIQAAVSVSASQVSPSTGRLYWWRRLPVASLEYALKFVPTSGGTSSLGHE</sequence>
<dbReference type="Proteomes" id="UP000626148">
    <property type="component" value="Unassembled WGS sequence"/>
</dbReference>
<reference evidence="1" key="1">
    <citation type="journal article" date="2014" name="Int. J. Syst. Evol. Microbiol.">
        <title>Complete genome sequence of Corynebacterium casei LMG S-19264T (=DSM 44701T), isolated from a smear-ripened cheese.</title>
        <authorList>
            <consortium name="US DOE Joint Genome Institute (JGI-PGF)"/>
            <person name="Walter F."/>
            <person name="Albersmeier A."/>
            <person name="Kalinowski J."/>
            <person name="Ruckert C."/>
        </authorList>
    </citation>
    <scope>NUCLEOTIDE SEQUENCE</scope>
    <source>
        <strain evidence="1">KCTC 22169</strain>
    </source>
</reference>
<proteinExistence type="predicted"/>
<protein>
    <submittedName>
        <fullName evidence="1">Uncharacterized protein</fullName>
    </submittedName>
</protein>
<reference evidence="1" key="2">
    <citation type="submission" date="2020-09" db="EMBL/GenBank/DDBJ databases">
        <authorList>
            <person name="Sun Q."/>
            <person name="Kim S."/>
        </authorList>
    </citation>
    <scope>NUCLEOTIDE SEQUENCE</scope>
    <source>
        <strain evidence="1">KCTC 22169</strain>
    </source>
</reference>
<name>A0A918K8E9_9GAMM</name>
<evidence type="ECO:0000313" key="2">
    <source>
        <dbReference type="Proteomes" id="UP000626148"/>
    </source>
</evidence>
<accession>A0A918K8E9</accession>
<evidence type="ECO:0000313" key="1">
    <source>
        <dbReference type="EMBL" id="GGX54389.1"/>
    </source>
</evidence>
<dbReference type="AlphaFoldDB" id="A0A918K8E9"/>
<keyword evidence="2" id="KW-1185">Reference proteome</keyword>
<organism evidence="1 2">
    <name type="scientific">Saccharospirillum salsuginis</name>
    <dbReference type="NCBI Taxonomy" id="418750"/>
    <lineage>
        <taxon>Bacteria</taxon>
        <taxon>Pseudomonadati</taxon>
        <taxon>Pseudomonadota</taxon>
        <taxon>Gammaproteobacteria</taxon>
        <taxon>Oceanospirillales</taxon>
        <taxon>Saccharospirillaceae</taxon>
        <taxon>Saccharospirillum</taxon>
    </lineage>
</organism>